<reference evidence="1" key="1">
    <citation type="submission" date="2009-02" db="EMBL/GenBank/DDBJ databases">
        <title>The Genome Sequence of Ajellomyces capsulatus strain G186AR.</title>
        <authorList>
            <consortium name="The Broad Institute Genome Sequencing Platform"/>
            <person name="Champion M."/>
            <person name="Cuomo C."/>
            <person name="Ma L.-J."/>
            <person name="Henn M.R."/>
            <person name="Sil A."/>
            <person name="Goldman B."/>
            <person name="Young S.K."/>
            <person name="Kodira C.D."/>
            <person name="Zeng Q."/>
            <person name="Koehrsen M."/>
            <person name="Alvarado L."/>
            <person name="Berlin A."/>
            <person name="Borenstein D."/>
            <person name="Chen Z."/>
            <person name="Engels R."/>
            <person name="Freedman E."/>
            <person name="Gellesch M."/>
            <person name="Goldberg J."/>
            <person name="Griggs A."/>
            <person name="Gujja S."/>
            <person name="Heiman D."/>
            <person name="Hepburn T."/>
            <person name="Howarth C."/>
            <person name="Jen D."/>
            <person name="Larson L."/>
            <person name="Lewis B."/>
            <person name="Mehta T."/>
            <person name="Park D."/>
            <person name="Pearson M."/>
            <person name="Roberts A."/>
            <person name="Saif S."/>
            <person name="Shea T."/>
            <person name="Shenoy N."/>
            <person name="Sisk P."/>
            <person name="Stolte C."/>
            <person name="Sykes S."/>
            <person name="Walk T."/>
            <person name="White J."/>
            <person name="Yandava C."/>
            <person name="Klein B."/>
            <person name="McEwen J.G."/>
            <person name="Puccia R."/>
            <person name="Goldman G.H."/>
            <person name="Felipe M.S."/>
            <person name="Nino-Vega G."/>
            <person name="San-Blas G."/>
            <person name="Taylor J."/>
            <person name="Mendoza L."/>
            <person name="Galagan J."/>
            <person name="Nusbaum C."/>
            <person name="Birren B."/>
        </authorList>
    </citation>
    <scope>NUCLEOTIDE SEQUENCE</scope>
    <source>
        <strain evidence="1">G186AR</strain>
    </source>
</reference>
<dbReference type="RefSeq" id="XP_045284893.1">
    <property type="nucleotide sequence ID" value="XM_045434686.1"/>
</dbReference>
<evidence type="ECO:0000313" key="2">
    <source>
        <dbReference type="Proteomes" id="UP000001631"/>
    </source>
</evidence>
<accession>C0NWV7</accession>
<dbReference type="HOGENOM" id="CLU_1739987_0_0_1"/>
<dbReference type="GeneID" id="69040653"/>
<evidence type="ECO:0000313" key="1">
    <source>
        <dbReference type="EMBL" id="EEH04412.1"/>
    </source>
</evidence>
<sequence length="150" mass="16661">MFDVARSIMKRVKDYIYGPRRVPEELTVLRPVEIGGEKNSTELTDGAPGFHVVSTGYHRRDVCLRAVPTRLPSGILDREPDAAQLEGGKGRRRESRGLRKTAGWSIATGYTWSSEGGERLPIDGELQPGIIEFRAVIDFNELLVCSHGCH</sequence>
<keyword evidence="2" id="KW-1185">Reference proteome</keyword>
<dbReference type="InParanoid" id="C0NWV7"/>
<name>C0NWV7_AJECG</name>
<dbReference type="Proteomes" id="UP000001631">
    <property type="component" value="Unassembled WGS sequence"/>
</dbReference>
<gene>
    <name evidence="1" type="ORF">HCBG_07637</name>
</gene>
<dbReference type="AlphaFoldDB" id="C0NWV7"/>
<organism evidence="1 2">
    <name type="scientific">Ajellomyces capsulatus (strain G186AR / H82 / ATCC MYA-2454 / RMSCC 2432)</name>
    <name type="common">Darling's disease fungus</name>
    <name type="synonym">Histoplasma capsulatum</name>
    <dbReference type="NCBI Taxonomy" id="447093"/>
    <lineage>
        <taxon>Eukaryota</taxon>
        <taxon>Fungi</taxon>
        <taxon>Dikarya</taxon>
        <taxon>Ascomycota</taxon>
        <taxon>Pezizomycotina</taxon>
        <taxon>Eurotiomycetes</taxon>
        <taxon>Eurotiomycetidae</taxon>
        <taxon>Onygenales</taxon>
        <taxon>Ajellomycetaceae</taxon>
        <taxon>Histoplasma</taxon>
    </lineage>
</organism>
<proteinExistence type="predicted"/>
<dbReference type="EMBL" id="GG663374">
    <property type="protein sequence ID" value="EEH04412.1"/>
    <property type="molecule type" value="Genomic_DNA"/>
</dbReference>
<protein>
    <submittedName>
        <fullName evidence="1">Uncharacterized protein</fullName>
    </submittedName>
</protein>